<name>A0A178MEG3_9CHLR</name>
<dbReference type="EMBL" id="LWQS01000044">
    <property type="protein sequence ID" value="OAN46448.1"/>
    <property type="molecule type" value="Genomic_DNA"/>
</dbReference>
<dbReference type="Proteomes" id="UP000078287">
    <property type="component" value="Unassembled WGS sequence"/>
</dbReference>
<sequence length="394" mass="44936">MASNQNDFRRFGAALLLGMAAGLAARYYFEARARNDNRVQTGLIDWEQARQAALRISQWEQAPVDNRAFRREQYARMVAISEPLIADYLGVRLPEPVSRIFVFDRREWLEANIISFSQLFRPIEEMYEKNGGGRGALGMIMNDVSSKLLGVQIGGLLGYLAQRVLGQYDLSLLSAEATGGALYFVEPNIARVQQQLGLSDEDFRLWITLHEMTHAFEFEAYPWVRSYFRELLEQNFALISGQMLSSGNSLVDMLTRLLQGIGSGQHWIETVLTPEQRAVFDRIQALMSIIEGYGNHVMNAVGRRLLPSFSQIEHQIGQRQRQRTLLDQMVFRLTGLDLKLAQYQQGEAFVNAIVAARGIGFASRVWERPENLPTLDEIRNPAQWMIRMDRQGGW</sequence>
<proteinExistence type="predicted"/>
<reference evidence="1 2" key="1">
    <citation type="submission" date="2016-04" db="EMBL/GenBank/DDBJ databases">
        <title>Chloroflexus islandicus sp. nov., a thermophilic filamentous anoxygenic phototrophic bacterium from geyser Strokkur (Iceland).</title>
        <authorList>
            <person name="Gaisin V.A."/>
            <person name="Kalashnikov A.M."/>
            <person name="Sukhacheva M.V."/>
            <person name="Grouzdev D.S."/>
            <person name="Ivanov T.M."/>
            <person name="Kuznetsov B."/>
            <person name="Gorlenko V.M."/>
        </authorList>
    </citation>
    <scope>NUCLEOTIDE SEQUENCE [LARGE SCALE GENOMIC DNA]</scope>
    <source>
        <strain evidence="2">isl-2</strain>
    </source>
</reference>
<dbReference type="InterPro" id="IPR022454">
    <property type="entry name" value="CHP03883_F420-assoc"/>
</dbReference>
<comment type="caution">
    <text evidence="1">The sequence shown here is derived from an EMBL/GenBank/DDBJ whole genome shotgun (WGS) entry which is preliminary data.</text>
</comment>
<dbReference type="OrthoDB" id="142939at2"/>
<keyword evidence="2" id="KW-1185">Reference proteome</keyword>
<evidence type="ECO:0000313" key="2">
    <source>
        <dbReference type="Proteomes" id="UP000078287"/>
    </source>
</evidence>
<dbReference type="STRING" id="1707952.A6A03_12295"/>
<dbReference type="Pfam" id="PF10103">
    <property type="entry name" value="Zincin_2"/>
    <property type="match status" value="1"/>
</dbReference>
<dbReference type="PANTHER" id="PTHR39420">
    <property type="match status" value="1"/>
</dbReference>
<dbReference type="NCBIfam" id="TIGR03624">
    <property type="entry name" value="putative hydrolase"/>
    <property type="match status" value="1"/>
</dbReference>
<dbReference type="PANTHER" id="PTHR39420:SF1">
    <property type="entry name" value="HYDROLASE"/>
    <property type="match status" value="1"/>
</dbReference>
<organism evidence="1 2">
    <name type="scientific">Chloroflexus islandicus</name>
    <dbReference type="NCBI Taxonomy" id="1707952"/>
    <lineage>
        <taxon>Bacteria</taxon>
        <taxon>Bacillati</taxon>
        <taxon>Chloroflexota</taxon>
        <taxon>Chloroflexia</taxon>
        <taxon>Chloroflexales</taxon>
        <taxon>Chloroflexineae</taxon>
        <taxon>Chloroflexaceae</taxon>
        <taxon>Chloroflexus</taxon>
    </lineage>
</organism>
<gene>
    <name evidence="1" type="ORF">A6A03_12295</name>
</gene>
<protein>
    <recommendedName>
        <fullName evidence="3">Coenzyme F420 biosynthesis-associated protein</fullName>
    </recommendedName>
</protein>
<dbReference type="InterPro" id="IPR042271">
    <property type="entry name" value="Zinicin_2_N"/>
</dbReference>
<dbReference type="AlphaFoldDB" id="A0A178MEG3"/>
<dbReference type="InterPro" id="IPR018766">
    <property type="entry name" value="Zinicin_2"/>
</dbReference>
<dbReference type="NCBIfam" id="TIGR03883">
    <property type="entry name" value="DUF2342_F420"/>
    <property type="match status" value="1"/>
</dbReference>
<dbReference type="Gene3D" id="1.20.150.30">
    <property type="entry name" value="Zincin-like metallopeptidase, N-terminal domain"/>
    <property type="match status" value="1"/>
</dbReference>
<evidence type="ECO:0000313" key="1">
    <source>
        <dbReference type="EMBL" id="OAN46448.1"/>
    </source>
</evidence>
<accession>A0A178MEG3</accession>
<evidence type="ECO:0008006" key="3">
    <source>
        <dbReference type="Google" id="ProtNLM"/>
    </source>
</evidence>
<dbReference type="SUPFAM" id="SSF55486">
    <property type="entry name" value="Metalloproteases ('zincins'), catalytic domain"/>
    <property type="match status" value="1"/>
</dbReference>
<dbReference type="RefSeq" id="WP_066785705.1">
    <property type="nucleotide sequence ID" value="NZ_LWQS01000044.1"/>
</dbReference>